<feature type="domain" description="Zn(2)-C6 fungal-type" evidence="9">
    <location>
        <begin position="113"/>
        <end position="147"/>
    </location>
</feature>
<proteinExistence type="predicted"/>
<gene>
    <name evidence="10" type="ORF">AMS68_004091</name>
</gene>
<keyword evidence="3" id="KW-0862">Zinc</keyword>
<feature type="region of interest" description="Disordered" evidence="8">
    <location>
        <begin position="1"/>
        <end position="112"/>
    </location>
</feature>
<dbReference type="GO" id="GO:0000981">
    <property type="term" value="F:DNA-binding transcription factor activity, RNA polymerase II-specific"/>
    <property type="evidence" value="ECO:0007669"/>
    <property type="project" value="InterPro"/>
</dbReference>
<dbReference type="InterPro" id="IPR001138">
    <property type="entry name" value="Zn2Cys6_DnaBD"/>
</dbReference>
<keyword evidence="7" id="KW-0539">Nucleus</keyword>
<dbReference type="PANTHER" id="PTHR31845:SF39">
    <property type="entry name" value="TRANSCRIPTION FACTOR PBCR-RELATED"/>
    <property type="match status" value="1"/>
</dbReference>
<dbReference type="InterPro" id="IPR051089">
    <property type="entry name" value="prtT"/>
</dbReference>
<dbReference type="GO" id="GO:0008270">
    <property type="term" value="F:zinc ion binding"/>
    <property type="evidence" value="ECO:0007669"/>
    <property type="project" value="InterPro"/>
</dbReference>
<evidence type="ECO:0000256" key="7">
    <source>
        <dbReference type="ARBA" id="ARBA00023242"/>
    </source>
</evidence>
<feature type="compositionally biased region" description="Polar residues" evidence="8">
    <location>
        <begin position="77"/>
        <end position="97"/>
    </location>
</feature>
<feature type="compositionally biased region" description="Polar residues" evidence="8">
    <location>
        <begin position="25"/>
        <end position="55"/>
    </location>
</feature>
<evidence type="ECO:0000256" key="3">
    <source>
        <dbReference type="ARBA" id="ARBA00022833"/>
    </source>
</evidence>
<dbReference type="SMART" id="SM00066">
    <property type="entry name" value="GAL4"/>
    <property type="match status" value="1"/>
</dbReference>
<keyword evidence="2" id="KW-0479">Metal-binding</keyword>
<evidence type="ECO:0000256" key="8">
    <source>
        <dbReference type="SAM" id="MobiDB-lite"/>
    </source>
</evidence>
<evidence type="ECO:0000256" key="6">
    <source>
        <dbReference type="ARBA" id="ARBA00023163"/>
    </source>
</evidence>
<dbReference type="EMBL" id="CP051141">
    <property type="protein sequence ID" value="QIW98573.1"/>
    <property type="molecule type" value="Genomic_DNA"/>
</dbReference>
<accession>A0A6H0XV13</accession>
<dbReference type="GO" id="GO:0000976">
    <property type="term" value="F:transcription cis-regulatory region binding"/>
    <property type="evidence" value="ECO:0007669"/>
    <property type="project" value="TreeGrafter"/>
</dbReference>
<sequence length="852" mass="94191">MANRLALDPALGGGVAPRQYPADRPSNTFAGANLQSEAYRSEATRTSPQSYGGSSQPTPQPYYQYPGPDQQHGGPASATTQQSPGLVAQASSNQQSPVDDAAVGQDDTKRQRACDACRGLKVRCDQDPERPDIPCKRCAKAGRACIITQPSRKRQKKADSRVAELEKKLDALTAALEHRHSTGGIAASSQMPNMVHAAPGLQTATEPSNHPKASDTIHGPTAPKRRRMDDATIEHADVTKTLLAEQTGQINHESGTAFYDMNIDEFKARVNNLVSPVQGAELFKRYNETMSPYLPMVVFPTGVDARQVLEEKPVLYLAIITAASGGLQNRDLQDALQRESMGAIADSVVRNGAKSLELIQAMLIMAGWYKPPDRAEQTNFYQIIHIGAVMALDIGLGRRYYPRKTKTPLTPFAKPEIGFSIKHSFQDSDALDARRAWLGCYYLCATSSMVLRRPNLVRWTEYMKECIEVLEKSPDAYPSDKLLCQHIKIQHICEDIGLQFLMDDSTAQLSINDPKVTYALVTFENQLKAWKQQVPEEAQCASLTFFEHVTSLYLHEIALHFNHNVDDFRLPFTEESLKNVDSSSDALTQNQIAAIEACLKAAHGILDTMINFTPDEVLALPLLLYFVRCIYALVILLKMHVAISTPASELGKLLQNADLKIEYYLDALVDHFGRIFALPYPKPEKALRIMQLFKEWYRKHKDSVTNPAQSATEGTATQQGSGEKYGRTPLDMLSQVATGQQDKAQDTDNHADWTFATPAVHFTQRKWGYRQPQITSNVSADNTASYNSSSLGTMEAQPQLQDFNWGSGFEQAMDMAMGPMGELSGSGLDNWLLGTNNNTFSFNDGGEGVGQW</sequence>
<keyword evidence="4" id="KW-0805">Transcription regulation</keyword>
<feature type="compositionally biased region" description="Polar residues" evidence="8">
    <location>
        <begin position="704"/>
        <end position="721"/>
    </location>
</feature>
<feature type="region of interest" description="Disordered" evidence="8">
    <location>
        <begin position="704"/>
        <end position="727"/>
    </location>
</feature>
<dbReference type="Pfam" id="PF00172">
    <property type="entry name" value="Zn_clus"/>
    <property type="match status" value="1"/>
</dbReference>
<dbReference type="CDD" id="cd12148">
    <property type="entry name" value="fungal_TF_MHR"/>
    <property type="match status" value="1"/>
</dbReference>
<evidence type="ECO:0000313" key="10">
    <source>
        <dbReference type="EMBL" id="QIW98573.1"/>
    </source>
</evidence>
<dbReference type="PROSITE" id="PS50048">
    <property type="entry name" value="ZN2_CY6_FUNGAL_2"/>
    <property type="match status" value="1"/>
</dbReference>
<evidence type="ECO:0000256" key="5">
    <source>
        <dbReference type="ARBA" id="ARBA00023125"/>
    </source>
</evidence>
<dbReference type="OrthoDB" id="8062037at2759"/>
<keyword evidence="11" id="KW-1185">Reference proteome</keyword>
<protein>
    <recommendedName>
        <fullName evidence="9">Zn(2)-C6 fungal-type domain-containing protein</fullName>
    </recommendedName>
</protein>
<dbReference type="SUPFAM" id="SSF57701">
    <property type="entry name" value="Zn2/Cys6 DNA-binding domain"/>
    <property type="match status" value="1"/>
</dbReference>
<evidence type="ECO:0000313" key="11">
    <source>
        <dbReference type="Proteomes" id="UP000503462"/>
    </source>
</evidence>
<comment type="subcellular location">
    <subcellularLocation>
        <location evidence="1">Nucleus</location>
    </subcellularLocation>
</comment>
<name>A0A6H0XV13_9PEZI</name>
<evidence type="ECO:0000259" key="9">
    <source>
        <dbReference type="PROSITE" id="PS50048"/>
    </source>
</evidence>
<dbReference type="Pfam" id="PF04082">
    <property type="entry name" value="Fungal_trans"/>
    <property type="match status" value="1"/>
</dbReference>
<evidence type="ECO:0000256" key="2">
    <source>
        <dbReference type="ARBA" id="ARBA00022723"/>
    </source>
</evidence>
<dbReference type="InterPro" id="IPR036864">
    <property type="entry name" value="Zn2-C6_fun-type_DNA-bd_sf"/>
</dbReference>
<keyword evidence="6" id="KW-0804">Transcription</keyword>
<dbReference type="InterPro" id="IPR007219">
    <property type="entry name" value="XnlR_reg_dom"/>
</dbReference>
<dbReference type="GO" id="GO:0001216">
    <property type="term" value="F:DNA-binding transcription activator activity"/>
    <property type="evidence" value="ECO:0007669"/>
    <property type="project" value="UniProtKB-ARBA"/>
</dbReference>
<evidence type="ECO:0000256" key="4">
    <source>
        <dbReference type="ARBA" id="ARBA00023015"/>
    </source>
</evidence>
<evidence type="ECO:0000256" key="1">
    <source>
        <dbReference type="ARBA" id="ARBA00004123"/>
    </source>
</evidence>
<dbReference type="PANTHER" id="PTHR31845">
    <property type="entry name" value="FINGER DOMAIN PROTEIN, PUTATIVE-RELATED"/>
    <property type="match status" value="1"/>
</dbReference>
<dbReference type="FunFam" id="4.10.240.10:FF:000003">
    <property type="entry name" value="C6 transcription factor (Leu3)"/>
    <property type="match status" value="1"/>
</dbReference>
<keyword evidence="5" id="KW-0238">DNA-binding</keyword>
<dbReference type="GO" id="GO:0006351">
    <property type="term" value="P:DNA-templated transcription"/>
    <property type="evidence" value="ECO:0007669"/>
    <property type="project" value="InterPro"/>
</dbReference>
<dbReference type="Gene3D" id="4.10.240.10">
    <property type="entry name" value="Zn(2)-C6 fungal-type DNA-binding domain"/>
    <property type="match status" value="1"/>
</dbReference>
<reference evidence="10 11" key="1">
    <citation type="journal article" date="2016" name="Sci. Rep.">
        <title>Peltaster fructicola genome reveals evolution from an invasive phytopathogen to an ectophytic parasite.</title>
        <authorList>
            <person name="Xu C."/>
            <person name="Chen H."/>
            <person name="Gleason M.L."/>
            <person name="Xu J.R."/>
            <person name="Liu H."/>
            <person name="Zhang R."/>
            <person name="Sun G."/>
        </authorList>
    </citation>
    <scope>NUCLEOTIDE SEQUENCE [LARGE SCALE GENOMIC DNA]</scope>
    <source>
        <strain evidence="10 11">LNHT1506</strain>
    </source>
</reference>
<organism evidence="10 11">
    <name type="scientific">Peltaster fructicola</name>
    <dbReference type="NCBI Taxonomy" id="286661"/>
    <lineage>
        <taxon>Eukaryota</taxon>
        <taxon>Fungi</taxon>
        <taxon>Dikarya</taxon>
        <taxon>Ascomycota</taxon>
        <taxon>Pezizomycotina</taxon>
        <taxon>Dothideomycetes</taxon>
        <taxon>Dothideomycetes incertae sedis</taxon>
        <taxon>Peltaster</taxon>
    </lineage>
</organism>
<dbReference type="Proteomes" id="UP000503462">
    <property type="component" value="Chromosome 3"/>
</dbReference>
<dbReference type="CDD" id="cd00067">
    <property type="entry name" value="GAL4"/>
    <property type="match status" value="1"/>
</dbReference>
<dbReference type="PROSITE" id="PS00463">
    <property type="entry name" value="ZN2_CY6_FUNGAL_1"/>
    <property type="match status" value="1"/>
</dbReference>
<feature type="region of interest" description="Disordered" evidence="8">
    <location>
        <begin position="204"/>
        <end position="226"/>
    </location>
</feature>
<dbReference type="AlphaFoldDB" id="A0A6H0XV13"/>
<feature type="compositionally biased region" description="Low complexity" evidence="8">
    <location>
        <begin position="61"/>
        <end position="75"/>
    </location>
</feature>
<dbReference type="GO" id="GO:0005634">
    <property type="term" value="C:nucleus"/>
    <property type="evidence" value="ECO:0007669"/>
    <property type="project" value="UniProtKB-SubCell"/>
</dbReference>